<protein>
    <recommendedName>
        <fullName evidence="3">Small RNA 2'-O-methyltransferase</fullName>
        <ecNumber evidence="11">2.1.1.386</ecNumber>
    </recommendedName>
</protein>
<dbReference type="GeneID" id="25259938"/>
<dbReference type="HOGENOM" id="CLU_1046161_0_0_1"/>
<keyword evidence="6" id="KW-0949">S-adenosyl-L-methionine</keyword>
<dbReference type="GO" id="GO:0005634">
    <property type="term" value="C:nucleus"/>
    <property type="evidence" value="ECO:0007669"/>
    <property type="project" value="TreeGrafter"/>
</dbReference>
<evidence type="ECO:0000256" key="6">
    <source>
        <dbReference type="ARBA" id="ARBA00022691"/>
    </source>
</evidence>
<dbReference type="GO" id="GO:0030422">
    <property type="term" value="P:siRNA processing"/>
    <property type="evidence" value="ECO:0007669"/>
    <property type="project" value="TreeGrafter"/>
</dbReference>
<dbReference type="RefSeq" id="XP_013237600.1">
    <property type="nucleotide sequence ID" value="XM_013382146.1"/>
</dbReference>
<evidence type="ECO:0000256" key="5">
    <source>
        <dbReference type="ARBA" id="ARBA00022679"/>
    </source>
</evidence>
<proteinExistence type="inferred from homology"/>
<evidence type="ECO:0000256" key="4">
    <source>
        <dbReference type="ARBA" id="ARBA00022603"/>
    </source>
</evidence>
<dbReference type="Gene3D" id="3.40.50.150">
    <property type="entry name" value="Vaccinia Virus protein VP39"/>
    <property type="match status" value="1"/>
</dbReference>
<dbReference type="OrthoDB" id="2154311at2759"/>
<dbReference type="GO" id="GO:0003723">
    <property type="term" value="F:RNA binding"/>
    <property type="evidence" value="ECO:0007669"/>
    <property type="project" value="UniProtKB-KW"/>
</dbReference>
<dbReference type="GO" id="GO:0001510">
    <property type="term" value="P:RNA methylation"/>
    <property type="evidence" value="ECO:0007669"/>
    <property type="project" value="InterPro"/>
</dbReference>
<evidence type="ECO:0000256" key="8">
    <source>
        <dbReference type="ARBA" id="ARBA00022842"/>
    </source>
</evidence>
<organism evidence="13 14">
    <name type="scientific">Mitosporidium daphniae</name>
    <dbReference type="NCBI Taxonomy" id="1485682"/>
    <lineage>
        <taxon>Eukaryota</taxon>
        <taxon>Fungi</taxon>
        <taxon>Fungi incertae sedis</taxon>
        <taxon>Microsporidia</taxon>
        <taxon>Mitosporidium</taxon>
    </lineage>
</organism>
<dbReference type="GO" id="GO:0046872">
    <property type="term" value="F:metal ion binding"/>
    <property type="evidence" value="ECO:0007669"/>
    <property type="project" value="UniProtKB-KW"/>
</dbReference>
<keyword evidence="14" id="KW-1185">Reference proteome</keyword>
<evidence type="ECO:0000256" key="12">
    <source>
        <dbReference type="ARBA" id="ARBA00048418"/>
    </source>
</evidence>
<evidence type="ECO:0000313" key="14">
    <source>
        <dbReference type="Proteomes" id="UP000029725"/>
    </source>
</evidence>
<keyword evidence="5" id="KW-0808">Transferase</keyword>
<dbReference type="AlphaFoldDB" id="A0A098VQ65"/>
<evidence type="ECO:0000256" key="7">
    <source>
        <dbReference type="ARBA" id="ARBA00022723"/>
    </source>
</evidence>
<dbReference type="EMBL" id="JMKJ01000366">
    <property type="protein sequence ID" value="KGG51173.1"/>
    <property type="molecule type" value="Genomic_DNA"/>
</dbReference>
<comment type="caution">
    <text evidence="13">The sequence shown here is derived from an EMBL/GenBank/DDBJ whole genome shotgun (WGS) entry which is preliminary data.</text>
</comment>
<evidence type="ECO:0000256" key="3">
    <source>
        <dbReference type="ARBA" id="ARBA00021330"/>
    </source>
</evidence>
<reference evidence="13 14" key="1">
    <citation type="submission" date="2014-04" db="EMBL/GenBank/DDBJ databases">
        <title>A new species of microsporidia sheds light on the evolution of extreme parasitism.</title>
        <authorList>
            <person name="Haag K.L."/>
            <person name="James T.Y."/>
            <person name="Larsson R."/>
            <person name="Schaer T.M."/>
            <person name="Refardt D."/>
            <person name="Pombert J.-F."/>
            <person name="Ebert D."/>
        </authorList>
    </citation>
    <scope>NUCLEOTIDE SEQUENCE [LARGE SCALE GENOMIC DNA]</scope>
    <source>
        <strain evidence="13 14">UGP3</strain>
        <tissue evidence="13">Spores</tissue>
    </source>
</reference>
<comment type="cofactor">
    <cofactor evidence="1">
        <name>Mg(2+)</name>
        <dbReference type="ChEBI" id="CHEBI:18420"/>
    </cofactor>
</comment>
<evidence type="ECO:0000256" key="9">
    <source>
        <dbReference type="ARBA" id="ARBA00022884"/>
    </source>
</evidence>
<evidence type="ECO:0000256" key="1">
    <source>
        <dbReference type="ARBA" id="ARBA00001946"/>
    </source>
</evidence>
<evidence type="ECO:0000256" key="10">
    <source>
        <dbReference type="ARBA" id="ARBA00023158"/>
    </source>
</evidence>
<evidence type="ECO:0000256" key="2">
    <source>
        <dbReference type="ARBA" id="ARBA00009026"/>
    </source>
</evidence>
<dbReference type="VEuPathDB" id="MicrosporidiaDB:DI09_42p160"/>
<keyword evidence="8" id="KW-0460">Magnesium</keyword>
<evidence type="ECO:0000313" key="13">
    <source>
        <dbReference type="EMBL" id="KGG51173.1"/>
    </source>
</evidence>
<evidence type="ECO:0000256" key="11">
    <source>
        <dbReference type="ARBA" id="ARBA00035025"/>
    </source>
</evidence>
<dbReference type="PANTHER" id="PTHR21404">
    <property type="entry name" value="HEN1"/>
    <property type="match status" value="1"/>
</dbReference>
<dbReference type="Proteomes" id="UP000029725">
    <property type="component" value="Unassembled WGS sequence"/>
</dbReference>
<dbReference type="GO" id="GO:0090486">
    <property type="term" value="F:small RNA 2'-O-methyltransferase activity"/>
    <property type="evidence" value="ECO:0007669"/>
    <property type="project" value="UniProtKB-EC"/>
</dbReference>
<gene>
    <name evidence="13" type="ORF">DI09_42p160</name>
</gene>
<dbReference type="GO" id="GO:0005737">
    <property type="term" value="C:cytoplasm"/>
    <property type="evidence" value="ECO:0007669"/>
    <property type="project" value="TreeGrafter"/>
</dbReference>
<comment type="catalytic activity">
    <reaction evidence="12">
        <text>small RNA 3'-end nucleotide + S-adenosyl-L-methionine = small RNA 3'-end 2'-O-methylnucleotide + S-adenosyl-L-homocysteine + H(+)</text>
        <dbReference type="Rhea" id="RHEA:37887"/>
        <dbReference type="Rhea" id="RHEA-COMP:10415"/>
        <dbReference type="Rhea" id="RHEA-COMP:10416"/>
        <dbReference type="ChEBI" id="CHEBI:15378"/>
        <dbReference type="ChEBI" id="CHEBI:57856"/>
        <dbReference type="ChEBI" id="CHEBI:59789"/>
        <dbReference type="ChEBI" id="CHEBI:74896"/>
        <dbReference type="ChEBI" id="CHEBI:74898"/>
        <dbReference type="EC" id="2.1.1.386"/>
    </reaction>
</comment>
<keyword evidence="9" id="KW-0694">RNA-binding</keyword>
<keyword evidence="7" id="KW-0479">Metal-binding</keyword>
<comment type="similarity">
    <text evidence="2">Belongs to the methyltransferase superfamily. HEN1 family.</text>
</comment>
<dbReference type="EC" id="2.1.1.386" evidence="11"/>
<accession>A0A098VQ65</accession>
<keyword evidence="4" id="KW-0489">Methyltransferase</keyword>
<name>A0A098VQ65_9MICR</name>
<sequence length="266" mass="30299">MMEEVELIGIDADKSEISSARLRLEQLRYRIDGRLSGPSVRIILIQRPVSAIPAMNIFFDGLSAIEIIEHLAPDELEAFPELFRYSSDFLSKATVTTPNSEYNLFLPCGPTRFRHPDHKFEWTRAEFRHWCRSHLVDPNIACHCQFEQIGILPGKGSMSATGGCSQAFTISLQLKKARIPPFIPPADAFTFHFKSKKLADRERSFLISMLKPLVYKKEAVLLSDAVIQLNCLRYSEEFITDAIARSDELDLTMDGKSFYEVCKNFN</sequence>
<keyword evidence="10" id="KW-0943">RNA-mediated gene silencing</keyword>
<dbReference type="InterPro" id="IPR026610">
    <property type="entry name" value="Hen1"/>
</dbReference>
<dbReference type="PANTHER" id="PTHR21404:SF3">
    <property type="entry name" value="SMALL RNA 2'-O-METHYLTRANSFERASE"/>
    <property type="match status" value="1"/>
</dbReference>
<dbReference type="InterPro" id="IPR029063">
    <property type="entry name" value="SAM-dependent_MTases_sf"/>
</dbReference>